<sequence length="302" mass="33030">MKKLLPYFMIAFGASLWGGIALFVRGLKELGLTEMEIVAVRVTFASMFLLVIGVARYRHLFKIQLSKLPLFLGTGILSIAFFNWCYFTTINLMNISLAVVLLYTSPAFVAVLSFIFLKESLHVKKVIAVIGTIIGCILVTGLQTNTSSSITLIGLLIGLGSGLGYALYSIFGKVALRHYAPFTVTLYTFLVAMITLLPLSGVWNKGELFLNPKVLLYGAGLGLIPTVIAYFAYTWGLEKTESSKAAVIATVEPIVATLMGLILYDEHLTIIQLAGSTFIILSVVIINLPGRRRKLLPKIVDK</sequence>
<keyword evidence="6" id="KW-1185">Reference proteome</keyword>
<name>A0ABW6KEM9_9BACI</name>
<keyword evidence="3" id="KW-0472">Membrane</keyword>
<gene>
    <name evidence="5" type="ORF">ACFYKX_16365</name>
</gene>
<proteinExistence type="inferred from homology"/>
<dbReference type="Pfam" id="PF00892">
    <property type="entry name" value="EamA"/>
    <property type="match status" value="2"/>
</dbReference>
<evidence type="ECO:0000259" key="4">
    <source>
        <dbReference type="Pfam" id="PF00892"/>
    </source>
</evidence>
<organism evidence="5 6">
    <name type="scientific">Cytobacillus spartinae</name>
    <dbReference type="NCBI Taxonomy" id="3299023"/>
    <lineage>
        <taxon>Bacteria</taxon>
        <taxon>Bacillati</taxon>
        <taxon>Bacillota</taxon>
        <taxon>Bacilli</taxon>
        <taxon>Bacillales</taxon>
        <taxon>Bacillaceae</taxon>
        <taxon>Cytobacillus</taxon>
    </lineage>
</organism>
<reference evidence="5 6" key="1">
    <citation type="submission" date="2024-08" db="EMBL/GenBank/DDBJ databases">
        <title>Two novel Cytobacillus novel species.</title>
        <authorList>
            <person name="Liu G."/>
        </authorList>
    </citation>
    <scope>NUCLEOTIDE SEQUENCE [LARGE SCALE GENOMIC DNA]</scope>
    <source>
        <strain evidence="5 6">FJAT-54145</strain>
    </source>
</reference>
<evidence type="ECO:0000313" key="5">
    <source>
        <dbReference type="EMBL" id="MFE8702174.1"/>
    </source>
</evidence>
<feature type="domain" description="EamA" evidence="4">
    <location>
        <begin position="7"/>
        <end position="140"/>
    </location>
</feature>
<feature type="transmembrane region" description="Helical" evidence="3">
    <location>
        <begin position="69"/>
        <end position="89"/>
    </location>
</feature>
<feature type="transmembrane region" description="Helical" evidence="3">
    <location>
        <begin position="95"/>
        <end position="117"/>
    </location>
</feature>
<dbReference type="RefSeq" id="WP_389362135.1">
    <property type="nucleotide sequence ID" value="NZ_JBIACK010000008.1"/>
</dbReference>
<dbReference type="Gene3D" id="1.10.3730.20">
    <property type="match status" value="1"/>
</dbReference>
<feature type="transmembrane region" description="Helical" evidence="3">
    <location>
        <begin position="150"/>
        <end position="168"/>
    </location>
</feature>
<feature type="transmembrane region" description="Helical" evidence="3">
    <location>
        <begin position="180"/>
        <end position="202"/>
    </location>
</feature>
<comment type="subcellular location">
    <subcellularLocation>
        <location evidence="1">Endomembrane system</location>
        <topology evidence="1">Multi-pass membrane protein</topology>
    </subcellularLocation>
</comment>
<keyword evidence="3" id="KW-1133">Transmembrane helix</keyword>
<protein>
    <submittedName>
        <fullName evidence="5">DMT family transporter</fullName>
    </submittedName>
</protein>
<feature type="transmembrane region" description="Helical" evidence="3">
    <location>
        <begin position="270"/>
        <end position="288"/>
    </location>
</feature>
<dbReference type="SUPFAM" id="SSF103481">
    <property type="entry name" value="Multidrug resistance efflux transporter EmrE"/>
    <property type="match status" value="2"/>
</dbReference>
<dbReference type="PANTHER" id="PTHR22911">
    <property type="entry name" value="ACYL-MALONYL CONDENSING ENZYME-RELATED"/>
    <property type="match status" value="1"/>
</dbReference>
<dbReference type="EMBL" id="JBIACK010000008">
    <property type="protein sequence ID" value="MFE8702174.1"/>
    <property type="molecule type" value="Genomic_DNA"/>
</dbReference>
<feature type="transmembrane region" description="Helical" evidence="3">
    <location>
        <begin position="214"/>
        <end position="233"/>
    </location>
</feature>
<evidence type="ECO:0000313" key="6">
    <source>
        <dbReference type="Proteomes" id="UP001601059"/>
    </source>
</evidence>
<evidence type="ECO:0000256" key="3">
    <source>
        <dbReference type="SAM" id="Phobius"/>
    </source>
</evidence>
<feature type="transmembrane region" description="Helical" evidence="3">
    <location>
        <begin position="126"/>
        <end position="144"/>
    </location>
</feature>
<keyword evidence="3" id="KW-0812">Transmembrane</keyword>
<feature type="domain" description="EamA" evidence="4">
    <location>
        <begin position="153"/>
        <end position="287"/>
    </location>
</feature>
<evidence type="ECO:0000256" key="1">
    <source>
        <dbReference type="ARBA" id="ARBA00004127"/>
    </source>
</evidence>
<comment type="caution">
    <text evidence="5">The sequence shown here is derived from an EMBL/GenBank/DDBJ whole genome shotgun (WGS) entry which is preliminary data.</text>
</comment>
<dbReference type="PANTHER" id="PTHR22911:SF79">
    <property type="entry name" value="MOBA-LIKE NTP TRANSFERASE DOMAIN-CONTAINING PROTEIN"/>
    <property type="match status" value="1"/>
</dbReference>
<feature type="transmembrane region" description="Helical" evidence="3">
    <location>
        <begin position="245"/>
        <end position="264"/>
    </location>
</feature>
<feature type="transmembrane region" description="Helical" evidence="3">
    <location>
        <begin position="38"/>
        <end position="57"/>
    </location>
</feature>
<feature type="transmembrane region" description="Helical" evidence="3">
    <location>
        <begin position="7"/>
        <end position="26"/>
    </location>
</feature>
<accession>A0ABW6KEM9</accession>
<comment type="similarity">
    <text evidence="2">Belongs to the EamA transporter family.</text>
</comment>
<evidence type="ECO:0000256" key="2">
    <source>
        <dbReference type="ARBA" id="ARBA00007362"/>
    </source>
</evidence>
<dbReference type="InterPro" id="IPR037185">
    <property type="entry name" value="EmrE-like"/>
</dbReference>
<dbReference type="InterPro" id="IPR000620">
    <property type="entry name" value="EamA_dom"/>
</dbReference>
<dbReference type="Proteomes" id="UP001601059">
    <property type="component" value="Unassembled WGS sequence"/>
</dbReference>